<dbReference type="InterPro" id="IPR047814">
    <property type="entry name" value="TfpX/TfpZ-like"/>
</dbReference>
<evidence type="ECO:0000313" key="2">
    <source>
        <dbReference type="EMBL" id="TCJ88299.1"/>
    </source>
</evidence>
<feature type="transmembrane region" description="Helical" evidence="1">
    <location>
        <begin position="12"/>
        <end position="33"/>
    </location>
</feature>
<dbReference type="OrthoDB" id="8613597at2"/>
<evidence type="ECO:0000256" key="1">
    <source>
        <dbReference type="SAM" id="Phobius"/>
    </source>
</evidence>
<proteinExistence type="predicted"/>
<name>A0A4R1F6X4_9GAMM</name>
<dbReference type="Proteomes" id="UP000294887">
    <property type="component" value="Unassembled WGS sequence"/>
</dbReference>
<evidence type="ECO:0000313" key="3">
    <source>
        <dbReference type="Proteomes" id="UP000294887"/>
    </source>
</evidence>
<gene>
    <name evidence="2" type="ORF">EV695_0141</name>
</gene>
<comment type="caution">
    <text evidence="2">The sequence shown here is derived from an EMBL/GenBank/DDBJ whole genome shotgun (WGS) entry which is preliminary data.</text>
</comment>
<accession>A0A4R1F6X4</accession>
<dbReference type="EMBL" id="SMFQ01000002">
    <property type="protein sequence ID" value="TCJ88299.1"/>
    <property type="molecule type" value="Genomic_DNA"/>
</dbReference>
<sequence>MFKQKLKASLIHLLLSIVVVTLLIAALIYFWYPPAYLGITNFKDILLLIISIDLILGPFLTFVVFNTAKKSLHFDLAVIAVIQISALAYGVNALYQTHPLFITYNHNSFNLILADEVTPKNAKNDEFNISKFSSPKLAFAKMPSDPTKQTEIMVGVDLKGEPDIDKRAEYYEPLDEHLDTIIKSSLDTTKLFEDKNLTASSKSFLKKYSSHDKFIFLPLEGLNGNAIIVLDKTTAEVVTTIKANPWKFVKR</sequence>
<organism evidence="2 3">
    <name type="scientific">Cocleimonas flava</name>
    <dbReference type="NCBI Taxonomy" id="634765"/>
    <lineage>
        <taxon>Bacteria</taxon>
        <taxon>Pseudomonadati</taxon>
        <taxon>Pseudomonadota</taxon>
        <taxon>Gammaproteobacteria</taxon>
        <taxon>Thiotrichales</taxon>
        <taxon>Thiotrichaceae</taxon>
        <taxon>Cocleimonas</taxon>
    </lineage>
</organism>
<dbReference type="NCBIfam" id="NF041437">
    <property type="entry name" value="TfpZ"/>
    <property type="match status" value="1"/>
</dbReference>
<dbReference type="RefSeq" id="WP_131904007.1">
    <property type="nucleotide sequence ID" value="NZ_BAAAFU010000008.1"/>
</dbReference>
<keyword evidence="1" id="KW-1133">Transmembrane helix</keyword>
<feature type="transmembrane region" description="Helical" evidence="1">
    <location>
        <begin position="72"/>
        <end position="95"/>
    </location>
</feature>
<feature type="transmembrane region" description="Helical" evidence="1">
    <location>
        <begin position="45"/>
        <end position="65"/>
    </location>
</feature>
<keyword evidence="1" id="KW-0812">Transmembrane</keyword>
<dbReference type="AlphaFoldDB" id="A0A4R1F6X4"/>
<evidence type="ECO:0008006" key="4">
    <source>
        <dbReference type="Google" id="ProtNLM"/>
    </source>
</evidence>
<keyword evidence="3" id="KW-1185">Reference proteome</keyword>
<reference evidence="2 3" key="1">
    <citation type="submission" date="2019-03" db="EMBL/GenBank/DDBJ databases">
        <title>Genomic Encyclopedia of Type Strains, Phase IV (KMG-IV): sequencing the most valuable type-strain genomes for metagenomic binning, comparative biology and taxonomic classification.</title>
        <authorList>
            <person name="Goeker M."/>
        </authorList>
    </citation>
    <scope>NUCLEOTIDE SEQUENCE [LARGE SCALE GENOMIC DNA]</scope>
    <source>
        <strain evidence="2 3">DSM 24830</strain>
    </source>
</reference>
<keyword evidence="1" id="KW-0472">Membrane</keyword>
<protein>
    <recommendedName>
        <fullName evidence="4">Type IV pilin accessory protein</fullName>
    </recommendedName>
</protein>